<name>A0ABV3K0F3_STRON</name>
<protein>
    <submittedName>
        <fullName evidence="2">Uncharacterized protein</fullName>
    </submittedName>
</protein>
<feature type="region of interest" description="Disordered" evidence="1">
    <location>
        <begin position="74"/>
        <end position="94"/>
    </location>
</feature>
<proteinExistence type="predicted"/>
<comment type="caution">
    <text evidence="2">The sequence shown here is derived from an EMBL/GenBank/DDBJ whole genome shotgun (WGS) entry which is preliminary data.</text>
</comment>
<evidence type="ECO:0000313" key="2">
    <source>
        <dbReference type="EMBL" id="MEV5508631.1"/>
    </source>
</evidence>
<accession>A0ABV3K0F3</accession>
<dbReference type="EMBL" id="JBFAUK010000015">
    <property type="protein sequence ID" value="MEV5508631.1"/>
    <property type="molecule type" value="Genomic_DNA"/>
</dbReference>
<gene>
    <name evidence="2" type="ORF">AB0L16_19560</name>
</gene>
<evidence type="ECO:0000313" key="3">
    <source>
        <dbReference type="Proteomes" id="UP001552594"/>
    </source>
</evidence>
<dbReference type="Proteomes" id="UP001552594">
    <property type="component" value="Unassembled WGS sequence"/>
</dbReference>
<organism evidence="2 3">
    <name type="scientific">Streptomyces orinoci</name>
    <name type="common">Streptoverticillium orinoci</name>
    <dbReference type="NCBI Taxonomy" id="67339"/>
    <lineage>
        <taxon>Bacteria</taxon>
        <taxon>Bacillati</taxon>
        <taxon>Actinomycetota</taxon>
        <taxon>Actinomycetes</taxon>
        <taxon>Kitasatosporales</taxon>
        <taxon>Streptomycetaceae</taxon>
        <taxon>Streptomyces</taxon>
    </lineage>
</organism>
<keyword evidence="3" id="KW-1185">Reference proteome</keyword>
<sequence length="94" mass="10083">MRIQLTWPNTADARLTFTIALPDFTSDSIRPTLRRTLAYAEPVLAGAADVAGAGLLARLMLPLTLHIVQQTLENPARDTQHSAGRTPVPVGIPA</sequence>
<dbReference type="RefSeq" id="WP_109279555.1">
    <property type="nucleotide sequence ID" value="NZ_JBFAUK010000015.1"/>
</dbReference>
<evidence type="ECO:0000256" key="1">
    <source>
        <dbReference type="SAM" id="MobiDB-lite"/>
    </source>
</evidence>
<reference evidence="2 3" key="1">
    <citation type="submission" date="2024-06" db="EMBL/GenBank/DDBJ databases">
        <title>The Natural Products Discovery Center: Release of the First 8490 Sequenced Strains for Exploring Actinobacteria Biosynthetic Diversity.</title>
        <authorList>
            <person name="Kalkreuter E."/>
            <person name="Kautsar S.A."/>
            <person name="Yang D."/>
            <person name="Bader C.D."/>
            <person name="Teijaro C.N."/>
            <person name="Fluegel L."/>
            <person name="Davis C.M."/>
            <person name="Simpson J.R."/>
            <person name="Lauterbach L."/>
            <person name="Steele A.D."/>
            <person name="Gui C."/>
            <person name="Meng S."/>
            <person name="Li G."/>
            <person name="Viehrig K."/>
            <person name="Ye F."/>
            <person name="Su P."/>
            <person name="Kiefer A.F."/>
            <person name="Nichols A."/>
            <person name="Cepeda A.J."/>
            <person name="Yan W."/>
            <person name="Fan B."/>
            <person name="Jiang Y."/>
            <person name="Adhikari A."/>
            <person name="Zheng C.-J."/>
            <person name="Schuster L."/>
            <person name="Cowan T.M."/>
            <person name="Smanski M.J."/>
            <person name="Chevrette M.G."/>
            <person name="De Carvalho L.P.S."/>
            <person name="Shen B."/>
        </authorList>
    </citation>
    <scope>NUCLEOTIDE SEQUENCE [LARGE SCALE GENOMIC DNA]</scope>
    <source>
        <strain evidence="2 3">NPDC052347</strain>
    </source>
</reference>